<dbReference type="SUPFAM" id="SSF56091">
    <property type="entry name" value="DNA ligase/mRNA capping enzyme, catalytic domain"/>
    <property type="match status" value="1"/>
</dbReference>
<accession>A0ABY9QRG9</accession>
<dbReference type="PROSITE" id="PS01056">
    <property type="entry name" value="DNA_LIGASE_N2"/>
    <property type="match status" value="1"/>
</dbReference>
<keyword evidence="8" id="KW-0732">Signal</keyword>
<dbReference type="EC" id="6.5.1.2" evidence="7"/>
<dbReference type="NCBIfam" id="NF005987">
    <property type="entry name" value="PRK08097.1"/>
    <property type="match status" value="1"/>
</dbReference>
<feature type="chain" id="PRO_5046723461" description="DNA ligase B" evidence="8">
    <location>
        <begin position="19"/>
        <end position="557"/>
    </location>
</feature>
<evidence type="ECO:0000256" key="5">
    <source>
        <dbReference type="ARBA" id="ARBA00023204"/>
    </source>
</evidence>
<dbReference type="Gene3D" id="2.40.50.140">
    <property type="entry name" value="Nucleic acid-binding proteins"/>
    <property type="match status" value="1"/>
</dbReference>
<dbReference type="Pfam" id="PF01653">
    <property type="entry name" value="DNA_ligase_aden"/>
    <property type="match status" value="1"/>
</dbReference>
<comment type="catalytic activity">
    <reaction evidence="6 7">
        <text>NAD(+) + (deoxyribonucleotide)n-3'-hydroxyl + 5'-phospho-(deoxyribonucleotide)m = (deoxyribonucleotide)n+m + AMP + beta-nicotinamide D-nucleotide.</text>
        <dbReference type="EC" id="6.5.1.2"/>
    </reaction>
</comment>
<keyword evidence="2 7" id="KW-0235">DNA replication</keyword>
<dbReference type="SUPFAM" id="SSF47781">
    <property type="entry name" value="RuvA domain 2-like"/>
    <property type="match status" value="1"/>
</dbReference>
<keyword evidence="11" id="KW-1185">Reference proteome</keyword>
<evidence type="ECO:0000313" key="10">
    <source>
        <dbReference type="EMBL" id="WMW06637.1"/>
    </source>
</evidence>
<organism evidence="10 11">
    <name type="scientific">Pseudomonas entomophila</name>
    <dbReference type="NCBI Taxonomy" id="312306"/>
    <lineage>
        <taxon>Bacteria</taxon>
        <taxon>Pseudomonadati</taxon>
        <taxon>Pseudomonadota</taxon>
        <taxon>Gammaproteobacteria</taxon>
        <taxon>Pseudomonadales</taxon>
        <taxon>Pseudomonadaceae</taxon>
        <taxon>Pseudomonas</taxon>
    </lineage>
</organism>
<dbReference type="InterPro" id="IPR013839">
    <property type="entry name" value="DNAligase_adenylation"/>
</dbReference>
<dbReference type="Pfam" id="PF03120">
    <property type="entry name" value="OB_DNA_ligase"/>
    <property type="match status" value="1"/>
</dbReference>
<evidence type="ECO:0000256" key="1">
    <source>
        <dbReference type="ARBA" id="ARBA00022598"/>
    </source>
</evidence>
<dbReference type="GO" id="GO:0003911">
    <property type="term" value="F:DNA ligase (NAD+) activity"/>
    <property type="evidence" value="ECO:0007669"/>
    <property type="project" value="UniProtKB-EC"/>
</dbReference>
<protein>
    <recommendedName>
        <fullName evidence="7">DNA ligase B</fullName>
        <ecNumber evidence="7">6.5.1.2</ecNumber>
    </recommendedName>
    <alternativeName>
        <fullName evidence="7">Polydeoxyribonucleotide synthase [NAD(+)] B</fullName>
    </alternativeName>
</protein>
<dbReference type="Gene3D" id="1.10.287.610">
    <property type="entry name" value="Helix hairpin bin"/>
    <property type="match status" value="1"/>
</dbReference>
<dbReference type="HAMAP" id="MF_01587">
    <property type="entry name" value="DNA_ligase_B"/>
    <property type="match status" value="1"/>
</dbReference>
<evidence type="ECO:0000313" key="11">
    <source>
        <dbReference type="Proteomes" id="UP001183127"/>
    </source>
</evidence>
<dbReference type="PANTHER" id="PTHR47810:SF1">
    <property type="entry name" value="DNA LIGASE B"/>
    <property type="match status" value="1"/>
</dbReference>
<dbReference type="Gene3D" id="3.30.470.30">
    <property type="entry name" value="DNA ligase/mRNA capping enzyme"/>
    <property type="match status" value="1"/>
</dbReference>
<comment type="similarity">
    <text evidence="7">Belongs to the NAD-dependent DNA ligase family. LigB subfamily.</text>
</comment>
<evidence type="ECO:0000256" key="4">
    <source>
        <dbReference type="ARBA" id="ARBA00023027"/>
    </source>
</evidence>
<gene>
    <name evidence="7 10" type="primary">ligB</name>
    <name evidence="10" type="ORF">RAH46_04680</name>
</gene>
<evidence type="ECO:0000256" key="6">
    <source>
        <dbReference type="ARBA" id="ARBA00034005"/>
    </source>
</evidence>
<proteinExistence type="inferred from homology"/>
<feature type="domain" description="NAD-dependent DNA ligase N-terminal" evidence="9">
    <location>
        <begin position="30"/>
        <end position="427"/>
    </location>
</feature>
<evidence type="ECO:0000256" key="8">
    <source>
        <dbReference type="SAM" id="SignalP"/>
    </source>
</evidence>
<dbReference type="RefSeq" id="WP_011536021.1">
    <property type="nucleotide sequence ID" value="NZ_CP132921.1"/>
</dbReference>
<evidence type="ECO:0000259" key="9">
    <source>
        <dbReference type="SMART" id="SM00532"/>
    </source>
</evidence>
<keyword evidence="3 7" id="KW-0227">DNA damage</keyword>
<dbReference type="SMART" id="SM00532">
    <property type="entry name" value="LIGANc"/>
    <property type="match status" value="1"/>
</dbReference>
<name>A0ABY9QRG9_9PSED</name>
<evidence type="ECO:0000256" key="3">
    <source>
        <dbReference type="ARBA" id="ARBA00022763"/>
    </source>
</evidence>
<dbReference type="InterPro" id="IPR013840">
    <property type="entry name" value="DNAligase_N"/>
</dbReference>
<dbReference type="InterPro" id="IPR050326">
    <property type="entry name" value="NAD_dep_DNA_ligaseB"/>
</dbReference>
<dbReference type="InterPro" id="IPR020923">
    <property type="entry name" value="DNA_ligase_B"/>
</dbReference>
<dbReference type="InterPro" id="IPR004150">
    <property type="entry name" value="NAD_DNA_ligase_OB"/>
</dbReference>
<feature type="signal peptide" evidence="8">
    <location>
        <begin position="1"/>
        <end position="18"/>
    </location>
</feature>
<evidence type="ECO:0000256" key="7">
    <source>
        <dbReference type="HAMAP-Rule" id="MF_01587"/>
    </source>
</evidence>
<dbReference type="InterPro" id="IPR010994">
    <property type="entry name" value="RuvA_2-like"/>
</dbReference>
<comment type="function">
    <text evidence="7">Catalyzes the formation of phosphodiester linkages between 5'-phosphoryl and 3'-hydroxyl groups in double-stranded DNA using NAD as a coenzyme and as the energy source for the reaction.</text>
</comment>
<dbReference type="EMBL" id="CP132921">
    <property type="protein sequence ID" value="WMW06637.1"/>
    <property type="molecule type" value="Genomic_DNA"/>
</dbReference>
<dbReference type="GeneID" id="32807966"/>
<keyword evidence="1 7" id="KW-0436">Ligase</keyword>
<keyword evidence="4 7" id="KW-0520">NAD</keyword>
<keyword evidence="5 7" id="KW-0234">DNA repair</keyword>
<dbReference type="PANTHER" id="PTHR47810">
    <property type="entry name" value="DNA LIGASE"/>
    <property type="match status" value="1"/>
</dbReference>
<feature type="active site" description="N6-AMP-lysine intermediate" evidence="7">
    <location>
        <position position="125"/>
    </location>
</feature>
<reference evidence="10 11" key="1">
    <citation type="submission" date="2023-08" db="EMBL/GenBank/DDBJ databases">
        <title>Complete Genome Sequence of Pseudomonas entomophila TVIN A01.</title>
        <authorList>
            <person name="Shelke T."/>
            <person name="Mahar N.S."/>
            <person name="Gupta I."/>
            <person name="Gupta V."/>
        </authorList>
    </citation>
    <scope>NUCLEOTIDE SEQUENCE [LARGE SCALE GENOMIC DNA]</scope>
    <source>
        <strain evidence="10 11">TVIN-A01</strain>
    </source>
</reference>
<dbReference type="Proteomes" id="UP001183127">
    <property type="component" value="Chromosome"/>
</dbReference>
<dbReference type="SUPFAM" id="SSF50249">
    <property type="entry name" value="Nucleic acid-binding proteins"/>
    <property type="match status" value="1"/>
</dbReference>
<dbReference type="Gene3D" id="1.10.150.20">
    <property type="entry name" value="5' to 3' exonuclease, C-terminal subdomain"/>
    <property type="match status" value="1"/>
</dbReference>
<dbReference type="InterPro" id="IPR033136">
    <property type="entry name" value="DNA_ligase_CS"/>
</dbReference>
<sequence>MSLRLLIPLLFLPGLALADHRPCPDWPAQRARAEVSQLLKTLSHWDDHYHRQGVALVADELYDQSRQHLRHLQGCFDLASNDAPLATARGQVPHPVPHTGVDKLRDEPAVQRWLQGRQGMWIQPKVDGVAVSLVYQQGQLTQLLSRGDGVLGHDWSRHIPQLGRIVRQLPQPLDTVFQGELYWRLADHVQAEAGSANARGIVAGLLARKQLSDEQGSGIGLFVWDWPAGPGSQAERLAQLTALGFIDSQRFSVAIEGFDAAAHWRQHWYRTALPFATDGVILRQDARPPAQRWRAQAPYWIAAWKYPFSQALAQVRDIHFRIGRTGRITPLLQLEPIQLDDRRISQVSLGSLARWTQLDIRPGDQVAVSLAGLTIPRVESVVHRSPLRAPVLVPDPADHHLLSCWQASPACQEQFLARLAWLGGNKGLDMAGVGSGVWHQLVESGKVATLSDWLELTREDLLEVPGIAQARAERLLQAFSLGRRQPFERWLRGLGLPAPSHFSPGADWSALASRNIEQWLAEPGVGAVRAAQLQAFLSHEQVQALARRLRAHEIEGF</sequence>
<dbReference type="InterPro" id="IPR012340">
    <property type="entry name" value="NA-bd_OB-fold"/>
</dbReference>
<evidence type="ECO:0000256" key="2">
    <source>
        <dbReference type="ARBA" id="ARBA00022705"/>
    </source>
</evidence>